<dbReference type="InterPro" id="IPR016181">
    <property type="entry name" value="Acyl_CoA_acyltransferase"/>
</dbReference>
<dbReference type="InterPro" id="IPR051908">
    <property type="entry name" value="Ribosomal_N-acetyltransferase"/>
</dbReference>
<dbReference type="InterPro" id="IPR000182">
    <property type="entry name" value="GNAT_dom"/>
</dbReference>
<evidence type="ECO:0000259" key="1">
    <source>
        <dbReference type="PROSITE" id="PS51186"/>
    </source>
</evidence>
<dbReference type="Pfam" id="PF13302">
    <property type="entry name" value="Acetyltransf_3"/>
    <property type="match status" value="1"/>
</dbReference>
<dbReference type="SUPFAM" id="SSF55729">
    <property type="entry name" value="Acyl-CoA N-acyltransferases (Nat)"/>
    <property type="match status" value="1"/>
</dbReference>
<feature type="domain" description="N-acetyltransferase" evidence="1">
    <location>
        <begin position="19"/>
        <end position="158"/>
    </location>
</feature>
<evidence type="ECO:0000313" key="3">
    <source>
        <dbReference type="Proteomes" id="UP000194464"/>
    </source>
</evidence>
<name>A0ABY1R8N1_9MICO</name>
<organism evidence="2 3">
    <name type="scientific">Plantibacter elymi</name>
    <name type="common">nom. nud.</name>
    <dbReference type="NCBI Taxonomy" id="199708"/>
    <lineage>
        <taxon>Bacteria</taxon>
        <taxon>Bacillati</taxon>
        <taxon>Actinomycetota</taxon>
        <taxon>Actinomycetes</taxon>
        <taxon>Micrococcales</taxon>
        <taxon>Microbacteriaceae</taxon>
        <taxon>Plantibacter</taxon>
    </lineage>
</organism>
<dbReference type="PANTHER" id="PTHR43441:SF6">
    <property type="entry name" value="N-ACETYLTRANSFERASE DOMAIN-CONTAINING PROTEIN"/>
    <property type="match status" value="1"/>
</dbReference>
<reference evidence="2 3" key="1">
    <citation type="submission" date="2017-04" db="EMBL/GenBank/DDBJ databases">
        <authorList>
            <person name="Varghese N."/>
            <person name="Submissions S."/>
        </authorList>
    </citation>
    <scope>NUCLEOTIDE SEQUENCE [LARGE SCALE GENOMIC DNA]</scope>
    <source>
        <strain evidence="2 3">VKM Ac-1784</strain>
    </source>
</reference>
<dbReference type="Gene3D" id="3.40.630.30">
    <property type="match status" value="1"/>
</dbReference>
<comment type="caution">
    <text evidence="2">The sequence shown here is derived from an EMBL/GenBank/DDBJ whole genome shotgun (WGS) entry which is preliminary data.</text>
</comment>
<dbReference type="RefSeq" id="WP_086472361.1">
    <property type="nucleotide sequence ID" value="NZ_FXWJ01000001.1"/>
</dbReference>
<dbReference type="Proteomes" id="UP000194464">
    <property type="component" value="Unassembled WGS sequence"/>
</dbReference>
<gene>
    <name evidence="2" type="ORF">SAMN06295909_0056</name>
</gene>
<keyword evidence="3" id="KW-1185">Reference proteome</keyword>
<accession>A0ABY1R8N1</accession>
<evidence type="ECO:0000313" key="2">
    <source>
        <dbReference type="EMBL" id="SMQ57845.1"/>
    </source>
</evidence>
<protein>
    <submittedName>
        <fullName evidence="2">Protein N-acetyltransferase, RimJ/RimL family</fullName>
    </submittedName>
</protein>
<dbReference type="PANTHER" id="PTHR43441">
    <property type="entry name" value="RIBOSOMAL-PROTEIN-SERINE ACETYLTRANSFERASE"/>
    <property type="match status" value="1"/>
</dbReference>
<proteinExistence type="predicted"/>
<dbReference type="EMBL" id="FXWJ01000001">
    <property type="protein sequence ID" value="SMQ57845.1"/>
    <property type="molecule type" value="Genomic_DNA"/>
</dbReference>
<dbReference type="PROSITE" id="PS51186">
    <property type="entry name" value="GNAT"/>
    <property type="match status" value="1"/>
</dbReference>
<sequence>MIIRTERTTLEPISPALARRIVERDERDGDDWHPEYPFADELGPLRGLAESTTGDPIFTLYLIRDADGSAVGGLGFFGPPDSDGRVEFGYGLVPAARGIGLATEAVTGALSFVAAHGAERAAAETDVTNVASQRVLLKAGLTETGRTATTVSFARDVRRPSGFR</sequence>